<dbReference type="OrthoDB" id="1056765at2"/>
<dbReference type="InterPro" id="IPR026444">
    <property type="entry name" value="Secre_tail"/>
</dbReference>
<comment type="caution">
    <text evidence="4">The sequence shown here is derived from an EMBL/GenBank/DDBJ whole genome shotgun (WGS) entry which is preliminary data.</text>
</comment>
<gene>
    <name evidence="4" type="ORF">B0A77_09805</name>
</gene>
<name>A0A2H3KHT1_9FLAO</name>
<reference evidence="4 5" key="1">
    <citation type="submission" date="2017-09" db="EMBL/GenBank/DDBJ databases">
        <title>Whole genomes of Flavobacteriaceae.</title>
        <authorList>
            <person name="Stine C."/>
            <person name="Li C."/>
            <person name="Tadesse D."/>
        </authorList>
    </citation>
    <scope>NUCLEOTIDE SEQUENCE [LARGE SCALE GENOMIC DNA]</scope>
    <source>
        <strain evidence="4 5">ATCC 35036</strain>
    </source>
</reference>
<feature type="signal peptide" evidence="2">
    <location>
        <begin position="1"/>
        <end position="18"/>
    </location>
</feature>
<feature type="chain" id="PRO_5013715986" description="Secretion system C-terminal sorting domain-containing protein" evidence="2">
    <location>
        <begin position="19"/>
        <end position="343"/>
    </location>
</feature>
<dbReference type="Pfam" id="PF18962">
    <property type="entry name" value="Por_Secre_tail"/>
    <property type="match status" value="1"/>
</dbReference>
<dbReference type="Proteomes" id="UP000220828">
    <property type="component" value="Unassembled WGS sequence"/>
</dbReference>
<evidence type="ECO:0000256" key="1">
    <source>
        <dbReference type="ARBA" id="ARBA00022729"/>
    </source>
</evidence>
<dbReference type="NCBIfam" id="TIGR04183">
    <property type="entry name" value="Por_Secre_tail"/>
    <property type="match status" value="1"/>
</dbReference>
<dbReference type="AlphaFoldDB" id="A0A2H3KHT1"/>
<evidence type="ECO:0000256" key="2">
    <source>
        <dbReference type="SAM" id="SignalP"/>
    </source>
</evidence>
<sequence length="343" mass="35732">MKKIYTLALILFASLSFGQTLLYESFDYSVPGNIGGNTTTSSDAVGANNWLTHSNTSGNSGTIDLASGSLSYTGLMAPVGNKVTIVGNNTTVPRDVNRAFTTTTTATTIYYSLLLKVVDNTQLAASDAYFFGIGGAAGTSVTSLGARLGIKSSNSGANFRLSIQNNSGGTPTFTENATDLTFGTTYLVVVKFDKGVTPNAASLWVNPTGLGGTEPTANATNNSGNASLSAFASVYIRNASGTPKAELDEIRVGETWAAVTAVPLAIDQNNIVGLDIFSKNGVLTVTTPTLSEKEVAIYDLLGKQVKNTTTQNNTVNVADLTSGIYIVKVSENGQSATRKLLLN</sequence>
<proteinExistence type="predicted"/>
<keyword evidence="1 2" id="KW-0732">Signal</keyword>
<evidence type="ECO:0000259" key="3">
    <source>
        <dbReference type="Pfam" id="PF18962"/>
    </source>
</evidence>
<feature type="domain" description="Secretion system C-terminal sorting" evidence="3">
    <location>
        <begin position="280"/>
        <end position="341"/>
    </location>
</feature>
<dbReference type="RefSeq" id="WP_097554316.1">
    <property type="nucleotide sequence ID" value="NZ_PCMW01000053.1"/>
</dbReference>
<evidence type="ECO:0000313" key="4">
    <source>
        <dbReference type="EMBL" id="PDS23787.1"/>
    </source>
</evidence>
<organism evidence="4 5">
    <name type="scientific">Flavobacterium branchiophilum</name>
    <dbReference type="NCBI Taxonomy" id="55197"/>
    <lineage>
        <taxon>Bacteria</taxon>
        <taxon>Pseudomonadati</taxon>
        <taxon>Bacteroidota</taxon>
        <taxon>Flavobacteriia</taxon>
        <taxon>Flavobacteriales</taxon>
        <taxon>Flavobacteriaceae</taxon>
        <taxon>Flavobacterium</taxon>
    </lineage>
</organism>
<accession>A0A2H3KHT1</accession>
<evidence type="ECO:0000313" key="5">
    <source>
        <dbReference type="Proteomes" id="UP000220828"/>
    </source>
</evidence>
<protein>
    <recommendedName>
        <fullName evidence="3">Secretion system C-terminal sorting domain-containing protein</fullName>
    </recommendedName>
</protein>
<dbReference type="EMBL" id="PCMW01000053">
    <property type="protein sequence ID" value="PDS23787.1"/>
    <property type="molecule type" value="Genomic_DNA"/>
</dbReference>